<keyword evidence="4" id="KW-1185">Reference proteome</keyword>
<comment type="caution">
    <text evidence="3">The sequence shown here is derived from an EMBL/GenBank/DDBJ whole genome shotgun (WGS) entry which is preliminary data.</text>
</comment>
<name>A0A9W9UR53_PENBR</name>
<organism evidence="3 4">
    <name type="scientific">Penicillium brevicompactum</name>
    <dbReference type="NCBI Taxonomy" id="5074"/>
    <lineage>
        <taxon>Eukaryota</taxon>
        <taxon>Fungi</taxon>
        <taxon>Dikarya</taxon>
        <taxon>Ascomycota</taxon>
        <taxon>Pezizomycotina</taxon>
        <taxon>Eurotiomycetes</taxon>
        <taxon>Eurotiomycetidae</taxon>
        <taxon>Eurotiales</taxon>
        <taxon>Aspergillaceae</taxon>
        <taxon>Penicillium</taxon>
    </lineage>
</organism>
<dbReference type="OrthoDB" id="4506934at2759"/>
<reference evidence="3" key="2">
    <citation type="journal article" date="2023" name="IMA Fungus">
        <title>Comparative genomic study of the Penicillium genus elucidates a diverse pangenome and 15 lateral gene transfer events.</title>
        <authorList>
            <person name="Petersen C."/>
            <person name="Sorensen T."/>
            <person name="Nielsen M.R."/>
            <person name="Sondergaard T.E."/>
            <person name="Sorensen J.L."/>
            <person name="Fitzpatrick D.A."/>
            <person name="Frisvad J.C."/>
            <person name="Nielsen K.L."/>
        </authorList>
    </citation>
    <scope>NUCLEOTIDE SEQUENCE</scope>
    <source>
        <strain evidence="2">IBT 35673</strain>
        <strain evidence="3">IBT 35675</strain>
    </source>
</reference>
<dbReference type="Proteomes" id="UP001148299">
    <property type="component" value="Unassembled WGS sequence"/>
</dbReference>
<evidence type="ECO:0000256" key="1">
    <source>
        <dbReference type="SAM" id="Phobius"/>
    </source>
</evidence>
<proteinExistence type="predicted"/>
<gene>
    <name evidence="2" type="ORF">N7452_010106</name>
    <name evidence="3" type="ORF">N7541_005502</name>
</gene>
<evidence type="ECO:0000313" key="2">
    <source>
        <dbReference type="EMBL" id="KAJ5329716.1"/>
    </source>
</evidence>
<keyword evidence="1" id="KW-1133">Transmembrane helix</keyword>
<accession>A0A9W9UR53</accession>
<evidence type="ECO:0008006" key="5">
    <source>
        <dbReference type="Google" id="ProtNLM"/>
    </source>
</evidence>
<dbReference type="EMBL" id="JAPZBQ010000005">
    <property type="protein sequence ID" value="KAJ5329716.1"/>
    <property type="molecule type" value="Genomic_DNA"/>
</dbReference>
<reference evidence="3" key="1">
    <citation type="submission" date="2022-12" db="EMBL/GenBank/DDBJ databases">
        <authorList>
            <person name="Petersen C."/>
        </authorList>
    </citation>
    <scope>NUCLEOTIDE SEQUENCE</scope>
    <source>
        <strain evidence="2">IBT 35673</strain>
        <strain evidence="3">IBT 35675</strain>
    </source>
</reference>
<keyword evidence="1" id="KW-0812">Transmembrane</keyword>
<evidence type="ECO:0000313" key="3">
    <source>
        <dbReference type="EMBL" id="KAJ5354458.1"/>
    </source>
</evidence>
<dbReference type="Proteomes" id="UP001147695">
    <property type="component" value="Unassembled WGS sequence"/>
</dbReference>
<sequence length="122" mass="13843">MSKTPPTEAAPAYEDLFHERGASSRNGYAMVDQTDAFDSHTDVEQGHRHHSEPVELVSAVGQEHTHCAECDRQRERRERRESTQKSCGMVAKTFIMIALFMMILGVVSVQAWKDVRMNKGHK</sequence>
<protein>
    <recommendedName>
        <fullName evidence="5">Transmembrane protein</fullName>
    </recommendedName>
</protein>
<keyword evidence="1" id="KW-0472">Membrane</keyword>
<feature type="transmembrane region" description="Helical" evidence="1">
    <location>
        <begin position="89"/>
        <end position="112"/>
    </location>
</feature>
<dbReference type="EMBL" id="JAPZBR010000004">
    <property type="protein sequence ID" value="KAJ5354458.1"/>
    <property type="molecule type" value="Genomic_DNA"/>
</dbReference>
<dbReference type="AlphaFoldDB" id="A0A9W9UR53"/>
<evidence type="ECO:0000313" key="4">
    <source>
        <dbReference type="Proteomes" id="UP001148299"/>
    </source>
</evidence>